<dbReference type="PANTHER" id="PTHR37300">
    <property type="entry name" value="UPF0291 PROTEIN CBO2609/CLC_2481"/>
    <property type="match status" value="1"/>
</dbReference>
<evidence type="ECO:0000313" key="4">
    <source>
        <dbReference type="Proteomes" id="UP000198847"/>
    </source>
</evidence>
<keyword evidence="1 2" id="KW-0963">Cytoplasm</keyword>
<proteinExistence type="inferred from homology"/>
<dbReference type="Pfam" id="PF05979">
    <property type="entry name" value="DUF896"/>
    <property type="match status" value="1"/>
</dbReference>
<comment type="subcellular location">
    <subcellularLocation>
        <location evidence="2">Cytoplasm</location>
    </subcellularLocation>
</comment>
<evidence type="ECO:0000256" key="2">
    <source>
        <dbReference type="HAMAP-Rule" id="MF_01103"/>
    </source>
</evidence>
<dbReference type="OrthoDB" id="390105at2"/>
<evidence type="ECO:0000313" key="3">
    <source>
        <dbReference type="EMBL" id="SEP43456.1"/>
    </source>
</evidence>
<reference evidence="3 4" key="1">
    <citation type="submission" date="2016-10" db="EMBL/GenBank/DDBJ databases">
        <authorList>
            <person name="de Groot N.N."/>
        </authorList>
    </citation>
    <scope>NUCLEOTIDE SEQUENCE [LARGE SCALE GENOMIC DNA]</scope>
    <source>
        <strain evidence="3 4">DSM 13305</strain>
    </source>
</reference>
<evidence type="ECO:0000256" key="1">
    <source>
        <dbReference type="ARBA" id="ARBA00022490"/>
    </source>
</evidence>
<comment type="similarity">
    <text evidence="2">Belongs to the UPF0291 family.</text>
</comment>
<dbReference type="RefSeq" id="WP_091751104.1">
    <property type="nucleotide sequence ID" value="NZ_FODY01000030.1"/>
</dbReference>
<name>A0A1H8XUD8_9FIRM</name>
<dbReference type="STRING" id="112903.SAMN04490178_13019"/>
<protein>
    <recommendedName>
        <fullName evidence="2">UPF0291 protein SAMN04490178_13019</fullName>
    </recommendedName>
</protein>
<dbReference type="GO" id="GO:0005737">
    <property type="term" value="C:cytoplasm"/>
    <property type="evidence" value="ECO:0007669"/>
    <property type="project" value="UniProtKB-SubCell"/>
</dbReference>
<organism evidence="3 4">
    <name type="scientific">Propionispora vibrioides</name>
    <dbReference type="NCBI Taxonomy" id="112903"/>
    <lineage>
        <taxon>Bacteria</taxon>
        <taxon>Bacillati</taxon>
        <taxon>Bacillota</taxon>
        <taxon>Negativicutes</taxon>
        <taxon>Selenomonadales</taxon>
        <taxon>Sporomusaceae</taxon>
        <taxon>Propionispora</taxon>
    </lineage>
</organism>
<gene>
    <name evidence="3" type="ORF">SAMN04490178_13019</name>
</gene>
<dbReference type="Proteomes" id="UP000198847">
    <property type="component" value="Unassembled WGS sequence"/>
</dbReference>
<dbReference type="SUPFAM" id="SSF158221">
    <property type="entry name" value="YnzC-like"/>
    <property type="match status" value="1"/>
</dbReference>
<keyword evidence="4" id="KW-1185">Reference proteome</keyword>
<dbReference type="HAMAP" id="MF_01103">
    <property type="entry name" value="UPF0291"/>
    <property type="match status" value="1"/>
</dbReference>
<accession>A0A1H8XUD8</accession>
<sequence>MITPEVIARINELAQKQKNGVLNDSEKKEQAQLRRLYIDNIKKQVKAQLDSVTVVPHSETCGCGCHAKH</sequence>
<dbReference type="PANTHER" id="PTHR37300:SF1">
    <property type="entry name" value="UPF0291 PROTEIN YNZC"/>
    <property type="match status" value="1"/>
</dbReference>
<dbReference type="InterPro" id="IPR009242">
    <property type="entry name" value="DUF896"/>
</dbReference>
<dbReference type="EMBL" id="FODY01000030">
    <property type="protein sequence ID" value="SEP43456.1"/>
    <property type="molecule type" value="Genomic_DNA"/>
</dbReference>
<dbReference type="Gene3D" id="1.10.287.540">
    <property type="entry name" value="Helix hairpin bin"/>
    <property type="match status" value="1"/>
</dbReference>
<dbReference type="AlphaFoldDB" id="A0A1H8XUD8"/>